<evidence type="ECO:0000256" key="1">
    <source>
        <dbReference type="SAM" id="MobiDB-lite"/>
    </source>
</evidence>
<organism evidence="2 3">
    <name type="scientific">Phoxinus phoxinus</name>
    <name type="common">Eurasian minnow</name>
    <dbReference type="NCBI Taxonomy" id="58324"/>
    <lineage>
        <taxon>Eukaryota</taxon>
        <taxon>Metazoa</taxon>
        <taxon>Chordata</taxon>
        <taxon>Craniata</taxon>
        <taxon>Vertebrata</taxon>
        <taxon>Euteleostomi</taxon>
        <taxon>Actinopterygii</taxon>
        <taxon>Neopterygii</taxon>
        <taxon>Teleostei</taxon>
        <taxon>Ostariophysi</taxon>
        <taxon>Cypriniformes</taxon>
        <taxon>Leuciscidae</taxon>
        <taxon>Phoxininae</taxon>
        <taxon>Phoxinus</taxon>
    </lineage>
</organism>
<evidence type="ECO:0000313" key="3">
    <source>
        <dbReference type="Proteomes" id="UP001364617"/>
    </source>
</evidence>
<feature type="compositionally biased region" description="Basic and acidic residues" evidence="1">
    <location>
        <begin position="114"/>
        <end position="128"/>
    </location>
</feature>
<dbReference type="AlphaFoldDB" id="A0AAN9DA20"/>
<gene>
    <name evidence="2" type="ORF">R3I93_005833</name>
</gene>
<keyword evidence="3" id="KW-1185">Reference proteome</keyword>
<accession>A0AAN9DA20</accession>
<feature type="region of interest" description="Disordered" evidence="1">
    <location>
        <begin position="104"/>
        <end position="128"/>
    </location>
</feature>
<name>A0AAN9DA20_9TELE</name>
<reference evidence="2 3" key="1">
    <citation type="submission" date="2024-02" db="EMBL/GenBank/DDBJ databases">
        <title>Chromosome-level genome assembly of the Eurasian Minnow (Phoxinus phoxinus).</title>
        <authorList>
            <person name="Oriowo T.O."/>
            <person name="Martin S."/>
            <person name="Stange M."/>
            <person name="Chrysostomakis Y."/>
            <person name="Brown T."/>
            <person name="Winkler S."/>
            <person name="Kukowka S."/>
            <person name="Myers E.W."/>
            <person name="Bohne A."/>
        </authorList>
    </citation>
    <scope>NUCLEOTIDE SEQUENCE [LARGE SCALE GENOMIC DNA]</scope>
    <source>
        <strain evidence="2">ZFMK-TIS-60720</strain>
        <tissue evidence="2">Whole Organism</tissue>
    </source>
</reference>
<dbReference type="EMBL" id="JAYKXH010000006">
    <property type="protein sequence ID" value="KAK7165870.1"/>
    <property type="molecule type" value="Genomic_DNA"/>
</dbReference>
<dbReference type="Proteomes" id="UP001364617">
    <property type="component" value="Unassembled WGS sequence"/>
</dbReference>
<protein>
    <submittedName>
        <fullName evidence="2">Uncharacterized protein</fullName>
    </submittedName>
</protein>
<sequence>MKHFYTSVELSYMSTTVSCKSPEVFSPDMSAHLLTASSYNLPLWRSIRDLSTFALDARGFKVTIRVKSSAEHKTHLPAREAALARDLDLHSRYTFIQFQHEAQEAADLGGSPPNDRRAPGERASAESG</sequence>
<comment type="caution">
    <text evidence="2">The sequence shown here is derived from an EMBL/GenBank/DDBJ whole genome shotgun (WGS) entry which is preliminary data.</text>
</comment>
<evidence type="ECO:0000313" key="2">
    <source>
        <dbReference type="EMBL" id="KAK7165870.1"/>
    </source>
</evidence>
<proteinExistence type="predicted"/>